<name>A0A1Y1IJA0_KLENI</name>
<feature type="compositionally biased region" description="Low complexity" evidence="2">
    <location>
        <begin position="53"/>
        <end position="65"/>
    </location>
</feature>
<dbReference type="FunFam" id="3.30.420.40:FF:000023">
    <property type="entry name" value="Guanosine-5'-triphosphate,3'-diphosphate pyrophosphatase"/>
    <property type="match status" value="1"/>
</dbReference>
<dbReference type="SUPFAM" id="SSF109604">
    <property type="entry name" value="HD-domain/PDEase-like"/>
    <property type="match status" value="1"/>
</dbReference>
<organism evidence="5 6">
    <name type="scientific">Klebsormidium nitens</name>
    <name type="common">Green alga</name>
    <name type="synonym">Ulothrix nitens</name>
    <dbReference type="NCBI Taxonomy" id="105231"/>
    <lineage>
        <taxon>Eukaryota</taxon>
        <taxon>Viridiplantae</taxon>
        <taxon>Streptophyta</taxon>
        <taxon>Klebsormidiophyceae</taxon>
        <taxon>Klebsormidiales</taxon>
        <taxon>Klebsormidiaceae</taxon>
        <taxon>Klebsormidium</taxon>
    </lineage>
</organism>
<gene>
    <name evidence="5" type="ORF">KFL_004540120</name>
</gene>
<dbReference type="InterPro" id="IPR048950">
    <property type="entry name" value="Ppx_GppA_C"/>
</dbReference>
<evidence type="ECO:0000256" key="1">
    <source>
        <dbReference type="ARBA" id="ARBA00022801"/>
    </source>
</evidence>
<evidence type="ECO:0000259" key="4">
    <source>
        <dbReference type="Pfam" id="PF21447"/>
    </source>
</evidence>
<feature type="domain" description="Ppx/GppA phosphatase N-terminal" evidence="3">
    <location>
        <begin position="165"/>
        <end position="473"/>
    </location>
</feature>
<dbReference type="InterPro" id="IPR043129">
    <property type="entry name" value="ATPase_NBD"/>
</dbReference>
<dbReference type="STRING" id="105231.A0A1Y1IJA0"/>
<dbReference type="OrthoDB" id="2014654at2759"/>
<feature type="region of interest" description="Disordered" evidence="2">
    <location>
        <begin position="37"/>
        <end position="146"/>
    </location>
</feature>
<keyword evidence="6" id="KW-1185">Reference proteome</keyword>
<dbReference type="InterPro" id="IPR003695">
    <property type="entry name" value="Ppx_GppA_N"/>
</dbReference>
<dbReference type="OMA" id="RISEGCY"/>
<dbReference type="InterPro" id="IPR050273">
    <property type="entry name" value="GppA/Ppx_hydrolase"/>
</dbReference>
<dbReference type="PANTHER" id="PTHR30005:SF0">
    <property type="entry name" value="RETROGRADE REGULATION PROTEIN 2"/>
    <property type="match status" value="1"/>
</dbReference>
<dbReference type="FunFam" id="3.30.420.150:FF:000001">
    <property type="entry name" value="Guanosine-5'-triphosphate,3'-diphosphate pyrophosphatase"/>
    <property type="match status" value="1"/>
</dbReference>
<evidence type="ECO:0000313" key="6">
    <source>
        <dbReference type="Proteomes" id="UP000054558"/>
    </source>
</evidence>
<dbReference type="Proteomes" id="UP000054558">
    <property type="component" value="Unassembled WGS sequence"/>
</dbReference>
<proteinExistence type="predicted"/>
<dbReference type="Pfam" id="PF21447">
    <property type="entry name" value="Ppx-GppA_III"/>
    <property type="match status" value="1"/>
</dbReference>
<dbReference type="PANTHER" id="PTHR30005">
    <property type="entry name" value="EXOPOLYPHOSPHATASE"/>
    <property type="match status" value="1"/>
</dbReference>
<dbReference type="Gene3D" id="3.30.420.40">
    <property type="match status" value="1"/>
</dbReference>
<protein>
    <submittedName>
        <fullName evidence="5">Exopolyphosphatase / guanosine-5'-triphosphate,3'-diphosphate pyrophosphatase</fullName>
    </submittedName>
</protein>
<evidence type="ECO:0000256" key="2">
    <source>
        <dbReference type="SAM" id="MobiDB-lite"/>
    </source>
</evidence>
<reference evidence="5 6" key="1">
    <citation type="journal article" date="2014" name="Nat. Commun.">
        <title>Klebsormidium flaccidum genome reveals primary factors for plant terrestrial adaptation.</title>
        <authorList>
            <person name="Hori K."/>
            <person name="Maruyama F."/>
            <person name="Fujisawa T."/>
            <person name="Togashi T."/>
            <person name="Yamamoto N."/>
            <person name="Seo M."/>
            <person name="Sato S."/>
            <person name="Yamada T."/>
            <person name="Mori H."/>
            <person name="Tajima N."/>
            <person name="Moriyama T."/>
            <person name="Ikeuchi M."/>
            <person name="Watanabe M."/>
            <person name="Wada H."/>
            <person name="Kobayashi K."/>
            <person name="Saito M."/>
            <person name="Masuda T."/>
            <person name="Sasaki-Sekimoto Y."/>
            <person name="Mashiguchi K."/>
            <person name="Awai K."/>
            <person name="Shimojima M."/>
            <person name="Masuda S."/>
            <person name="Iwai M."/>
            <person name="Nobusawa T."/>
            <person name="Narise T."/>
            <person name="Kondo S."/>
            <person name="Saito H."/>
            <person name="Sato R."/>
            <person name="Murakawa M."/>
            <person name="Ihara Y."/>
            <person name="Oshima-Yamada Y."/>
            <person name="Ohtaka K."/>
            <person name="Satoh M."/>
            <person name="Sonobe K."/>
            <person name="Ishii M."/>
            <person name="Ohtani R."/>
            <person name="Kanamori-Sato M."/>
            <person name="Honoki R."/>
            <person name="Miyazaki D."/>
            <person name="Mochizuki H."/>
            <person name="Umetsu J."/>
            <person name="Higashi K."/>
            <person name="Shibata D."/>
            <person name="Kamiya Y."/>
            <person name="Sato N."/>
            <person name="Nakamura Y."/>
            <person name="Tabata S."/>
            <person name="Ida S."/>
            <person name="Kurokawa K."/>
            <person name="Ohta H."/>
        </authorList>
    </citation>
    <scope>NUCLEOTIDE SEQUENCE [LARGE SCALE GENOMIC DNA]</scope>
    <source>
        <strain evidence="5 6">NIES-2285</strain>
    </source>
</reference>
<dbReference type="GO" id="GO:0016462">
    <property type="term" value="F:pyrophosphatase activity"/>
    <property type="evidence" value="ECO:0000318"/>
    <property type="project" value="GO_Central"/>
</dbReference>
<dbReference type="Gene3D" id="1.10.3210.10">
    <property type="entry name" value="Hypothetical protein af1432"/>
    <property type="match status" value="1"/>
</dbReference>
<feature type="domain" description="Ppx/GppA phosphatase C-terminal" evidence="4">
    <location>
        <begin position="485"/>
        <end position="651"/>
    </location>
</feature>
<feature type="compositionally biased region" description="Gly residues" evidence="2">
    <location>
        <begin position="105"/>
        <end position="116"/>
    </location>
</feature>
<dbReference type="Pfam" id="PF02541">
    <property type="entry name" value="Ppx-GppA"/>
    <property type="match status" value="1"/>
</dbReference>
<keyword evidence="1" id="KW-0378">Hydrolase</keyword>
<dbReference type="EMBL" id="DF237403">
    <property type="protein sequence ID" value="GAQ88727.1"/>
    <property type="molecule type" value="Genomic_DNA"/>
</dbReference>
<accession>A0A1Y1IJA0</accession>
<dbReference type="Gene3D" id="3.30.420.150">
    <property type="entry name" value="Exopolyphosphatase. Domain 2"/>
    <property type="match status" value="1"/>
</dbReference>
<feature type="compositionally biased region" description="Polar residues" evidence="2">
    <location>
        <begin position="66"/>
        <end position="75"/>
    </location>
</feature>
<dbReference type="AlphaFoldDB" id="A0A1Y1IJA0"/>
<evidence type="ECO:0000313" key="5">
    <source>
        <dbReference type="EMBL" id="GAQ88727.1"/>
    </source>
</evidence>
<dbReference type="SUPFAM" id="SSF53067">
    <property type="entry name" value="Actin-like ATPase domain"/>
    <property type="match status" value="2"/>
</dbReference>
<dbReference type="CDD" id="cd24006">
    <property type="entry name" value="ASKHA_NBD_PPX_GppA"/>
    <property type="match status" value="1"/>
</dbReference>
<sequence>MALTKSVCGSRGIESLCTARLESQARRVTLCCLPFQAIPKPQGRPPGPRHSSRSSSSYNRQHSQPQQLPKSTSFIRNVKVCASSKGGSNGHVDSANAEQKDQGEGGESTNGEGNGRGPIYVEDGDRPPPGLAAAARQQSEPQIEPDGDHKMLAAVDMGTNSFHMVIVRADAKGRFQIVDVEKDDVRLGKGSMGFSIIHPDAEERAIAAMRRFQKIAKTRNASMRVVATSAVREAKNRRTYIRRVKEETGIDVEILSGKEEACLIYLGVLQALPVFEKTVLTVDIGGGSTEFVVGRQGEPLYATSLKLGHVRLTEQFLGSGNEPLQRSQIDDLRRHVRIMLADSGVLDAVSNRHFDVAIGSSGTIETIAEMIHANVEPEGVEGTEVDKKVADKKGRQFKEEEFTKEQLQAVVKKILKAKTNDQRAKIPGLQKQRADVIVGGAILLEEIFEAMNIDKMKVSPYALREGVIVDTLSQTIENFNQTPDIRRASILNLAARFNTDRRMDSAIHSADLAKQILWGMQTCRTGSQDCCTELALSLDDNDCFLMEAATMLHYVGMFVSHTGYHKHSYYLIKNNEHLLGFSPMEIEVIALLTRYHRKKVPSSKHEAFAELPPEIQTKFKAMCAIMRVAVALDRCDSSTVERVTVLQDLQSCVLAVTPKVDPDTGKAKDVSLEVWAATAELEFFNKVFKKTASIVIADMHDADQLDIEVSKSLSS</sequence>
<evidence type="ECO:0000259" key="3">
    <source>
        <dbReference type="Pfam" id="PF02541"/>
    </source>
</evidence>